<reference evidence="1" key="2">
    <citation type="submission" date="2020-11" db="EMBL/GenBank/DDBJ databases">
        <authorList>
            <person name="McCartney M.A."/>
            <person name="Auch B."/>
            <person name="Kono T."/>
            <person name="Mallez S."/>
            <person name="Becker A."/>
            <person name="Gohl D.M."/>
            <person name="Silverstein K.A.T."/>
            <person name="Koren S."/>
            <person name="Bechman K.B."/>
            <person name="Herman A."/>
            <person name="Abrahante J.E."/>
            <person name="Garbe J."/>
        </authorList>
    </citation>
    <scope>NUCLEOTIDE SEQUENCE</scope>
    <source>
        <strain evidence="1">Duluth1</strain>
        <tissue evidence="1">Whole animal</tissue>
    </source>
</reference>
<organism evidence="1 2">
    <name type="scientific">Dreissena polymorpha</name>
    <name type="common">Zebra mussel</name>
    <name type="synonym">Mytilus polymorpha</name>
    <dbReference type="NCBI Taxonomy" id="45954"/>
    <lineage>
        <taxon>Eukaryota</taxon>
        <taxon>Metazoa</taxon>
        <taxon>Spiralia</taxon>
        <taxon>Lophotrochozoa</taxon>
        <taxon>Mollusca</taxon>
        <taxon>Bivalvia</taxon>
        <taxon>Autobranchia</taxon>
        <taxon>Heteroconchia</taxon>
        <taxon>Euheterodonta</taxon>
        <taxon>Imparidentia</taxon>
        <taxon>Neoheterodontei</taxon>
        <taxon>Myida</taxon>
        <taxon>Dreissenoidea</taxon>
        <taxon>Dreissenidae</taxon>
        <taxon>Dreissena</taxon>
    </lineage>
</organism>
<dbReference type="AlphaFoldDB" id="A0A9D4E186"/>
<comment type="caution">
    <text evidence="1">The sequence shown here is derived from an EMBL/GenBank/DDBJ whole genome shotgun (WGS) entry which is preliminary data.</text>
</comment>
<accession>A0A9D4E186</accession>
<protein>
    <submittedName>
        <fullName evidence="1">Uncharacterized protein</fullName>
    </submittedName>
</protein>
<sequence>MAALIGARLASHIQGNLSTKDVVFCCDIHWLKTNKPKKFISNRLREINDLSATYSWKYCRYLRQSCRSTYPWNSSVRVYEQYLME</sequence>
<keyword evidence="2" id="KW-1185">Reference proteome</keyword>
<reference evidence="1" key="1">
    <citation type="journal article" date="2019" name="bioRxiv">
        <title>The Genome of the Zebra Mussel, Dreissena polymorpha: A Resource for Invasive Species Research.</title>
        <authorList>
            <person name="McCartney M.A."/>
            <person name="Auch B."/>
            <person name="Kono T."/>
            <person name="Mallez S."/>
            <person name="Zhang Y."/>
            <person name="Obille A."/>
            <person name="Becker A."/>
            <person name="Abrahante J.E."/>
            <person name="Garbe J."/>
            <person name="Badalamenti J.P."/>
            <person name="Herman A."/>
            <person name="Mangelson H."/>
            <person name="Liachko I."/>
            <person name="Sullivan S."/>
            <person name="Sone E.D."/>
            <person name="Koren S."/>
            <person name="Silverstein K.A.T."/>
            <person name="Beckman K.B."/>
            <person name="Gohl D.M."/>
        </authorList>
    </citation>
    <scope>NUCLEOTIDE SEQUENCE</scope>
    <source>
        <strain evidence="1">Duluth1</strain>
        <tissue evidence="1">Whole animal</tissue>
    </source>
</reference>
<proteinExistence type="predicted"/>
<evidence type="ECO:0000313" key="1">
    <source>
        <dbReference type="EMBL" id="KAH3770189.1"/>
    </source>
</evidence>
<evidence type="ECO:0000313" key="2">
    <source>
        <dbReference type="Proteomes" id="UP000828390"/>
    </source>
</evidence>
<gene>
    <name evidence="1" type="ORF">DPMN_171472</name>
</gene>
<dbReference type="EMBL" id="JAIWYP010000009">
    <property type="protein sequence ID" value="KAH3770189.1"/>
    <property type="molecule type" value="Genomic_DNA"/>
</dbReference>
<name>A0A9D4E186_DREPO</name>
<dbReference type="Proteomes" id="UP000828390">
    <property type="component" value="Unassembled WGS sequence"/>
</dbReference>